<accession>A0AAX7T9G3</accession>
<evidence type="ECO:0000256" key="3">
    <source>
        <dbReference type="ARBA" id="ARBA00022553"/>
    </source>
</evidence>
<evidence type="ECO:0000256" key="6">
    <source>
        <dbReference type="SAM" id="MobiDB-lite"/>
    </source>
</evidence>
<feature type="region of interest" description="Disordered" evidence="6">
    <location>
        <begin position="140"/>
        <end position="223"/>
    </location>
</feature>
<sequence>MTPLVSFPVTVLKRLLIRESDYSGLVKVNILSVISHYLLPSPPEAPQEEDKPAAEEEANEEQDGEGEAEEGEEEEAKPKFKPFIMPNLIPPKIPDGERVDFDDIHRKRMEKDLMELQTLIEVHFESRKKEEEELVQLKERIEKRRSERAEQHRIRSERDKERQKRLEDERIRKEEEEAKKRAEDDAKKKKTLTSLHFGGYMQKLTDKRSGKRQTEREKKKKILNERRKSLDIENMSQERLKEKAKELWEWIQQLEAEKFDLQYQFSRQKYEINVLRNRVSDHQKTESPERSCISLRAT</sequence>
<evidence type="ECO:0000256" key="2">
    <source>
        <dbReference type="ARBA" id="ARBA00008330"/>
    </source>
</evidence>
<comment type="similarity">
    <text evidence="2">Belongs to the troponin T family.</text>
</comment>
<dbReference type="InterPro" id="IPR038077">
    <property type="entry name" value="Troponin_sf"/>
</dbReference>
<dbReference type="GO" id="GO:0045214">
    <property type="term" value="P:sarcomere organization"/>
    <property type="evidence" value="ECO:0007669"/>
    <property type="project" value="TreeGrafter"/>
</dbReference>
<dbReference type="GeneTree" id="ENSGT00940000154709"/>
<dbReference type="InterPro" id="IPR027707">
    <property type="entry name" value="TNNT"/>
</dbReference>
<name>A0AAX7T9G3_ASTCA</name>
<proteinExistence type="inferred from homology"/>
<dbReference type="InterPro" id="IPR001978">
    <property type="entry name" value="Troponin"/>
</dbReference>
<keyword evidence="5" id="KW-0514">Muscle protein</keyword>
<dbReference type="Pfam" id="PF00992">
    <property type="entry name" value="Troponin"/>
    <property type="match status" value="1"/>
</dbReference>
<dbReference type="GO" id="GO:0060048">
    <property type="term" value="P:cardiac muscle contraction"/>
    <property type="evidence" value="ECO:0007669"/>
    <property type="project" value="TreeGrafter"/>
</dbReference>
<dbReference type="Proteomes" id="UP000265100">
    <property type="component" value="Chromosome 20"/>
</dbReference>
<dbReference type="Gene3D" id="1.20.5.350">
    <property type="match status" value="1"/>
</dbReference>
<feature type="compositionally biased region" description="Acidic residues" evidence="6">
    <location>
        <begin position="55"/>
        <end position="75"/>
    </location>
</feature>
<dbReference type="Ensembl" id="ENSACLT00000052137.1">
    <property type="protein sequence ID" value="ENSACLP00000050771.1"/>
    <property type="gene ID" value="ENSACLG00000008198.2"/>
</dbReference>
<dbReference type="PANTHER" id="PTHR11521">
    <property type="entry name" value="TROPONIN T"/>
    <property type="match status" value="1"/>
</dbReference>
<dbReference type="AlphaFoldDB" id="A0AAX7T9G3"/>
<dbReference type="GO" id="GO:0005861">
    <property type="term" value="C:troponin complex"/>
    <property type="evidence" value="ECO:0007669"/>
    <property type="project" value="InterPro"/>
</dbReference>
<dbReference type="GO" id="GO:0031013">
    <property type="term" value="F:troponin I binding"/>
    <property type="evidence" value="ECO:0007669"/>
    <property type="project" value="TreeGrafter"/>
</dbReference>
<reference evidence="8" key="2">
    <citation type="submission" date="2023-03" db="EMBL/GenBank/DDBJ databases">
        <authorList>
            <consortium name="Wellcome Sanger Institute Data Sharing"/>
        </authorList>
    </citation>
    <scope>NUCLEOTIDE SEQUENCE [LARGE SCALE GENOMIC DNA]</scope>
</reference>
<evidence type="ECO:0000256" key="1">
    <source>
        <dbReference type="ARBA" id="ARBA00003363"/>
    </source>
</evidence>
<comment type="function">
    <text evidence="1">Troponin T is the tropomyosin-binding subunit of troponin, the thin filament regulatory complex which confers calcium-sensitivity to striated muscle actomyosin ATPase activity.</text>
</comment>
<reference evidence="7" key="4">
    <citation type="submission" date="2025-09" db="UniProtKB">
        <authorList>
            <consortium name="Ensembl"/>
        </authorList>
    </citation>
    <scope>IDENTIFICATION</scope>
</reference>
<reference evidence="7" key="3">
    <citation type="submission" date="2025-08" db="UniProtKB">
        <authorList>
            <consortium name="Ensembl"/>
        </authorList>
    </citation>
    <scope>IDENTIFICATION</scope>
</reference>
<dbReference type="GO" id="GO:0005523">
    <property type="term" value="F:tropomyosin binding"/>
    <property type="evidence" value="ECO:0007669"/>
    <property type="project" value="TreeGrafter"/>
</dbReference>
<evidence type="ECO:0000256" key="4">
    <source>
        <dbReference type="ARBA" id="ARBA00022990"/>
    </source>
</evidence>
<feature type="compositionally biased region" description="Basic and acidic residues" evidence="6">
    <location>
        <begin position="140"/>
        <end position="187"/>
    </location>
</feature>
<feature type="compositionally biased region" description="Basic and acidic residues" evidence="6">
    <location>
        <begin position="204"/>
        <end position="223"/>
    </location>
</feature>
<feature type="compositionally biased region" description="Basic and acidic residues" evidence="6">
    <location>
        <begin position="279"/>
        <end position="289"/>
    </location>
</feature>
<dbReference type="FunFam" id="1.20.5.350:FF:000001">
    <property type="entry name" value="Troponin T, fast skeletal muscle"/>
    <property type="match status" value="1"/>
</dbReference>
<feature type="region of interest" description="Disordered" evidence="6">
    <location>
        <begin position="41"/>
        <end position="96"/>
    </location>
</feature>
<evidence type="ECO:0000256" key="5">
    <source>
        <dbReference type="ARBA" id="ARBA00023179"/>
    </source>
</evidence>
<keyword evidence="4" id="KW-0007">Acetylation</keyword>
<evidence type="ECO:0000313" key="8">
    <source>
        <dbReference type="Proteomes" id="UP000265100"/>
    </source>
</evidence>
<dbReference type="SUPFAM" id="SSF90250">
    <property type="entry name" value="Troponin coil-coiled subunits"/>
    <property type="match status" value="1"/>
</dbReference>
<evidence type="ECO:0008006" key="9">
    <source>
        <dbReference type="Google" id="ProtNLM"/>
    </source>
</evidence>
<dbReference type="PANTHER" id="PTHR11521:SF5">
    <property type="entry name" value="TROPONIN T, CARDIAC MUSCLE"/>
    <property type="match status" value="1"/>
</dbReference>
<dbReference type="GO" id="GO:0030172">
    <property type="term" value="F:troponin C binding"/>
    <property type="evidence" value="ECO:0007669"/>
    <property type="project" value="TreeGrafter"/>
</dbReference>
<feature type="region of interest" description="Disordered" evidence="6">
    <location>
        <begin position="279"/>
        <end position="298"/>
    </location>
</feature>
<keyword evidence="3" id="KW-0597">Phosphoprotein</keyword>
<organism evidence="7 8">
    <name type="scientific">Astatotilapia calliptera</name>
    <name type="common">Eastern happy</name>
    <name type="synonym">Chromis callipterus</name>
    <dbReference type="NCBI Taxonomy" id="8154"/>
    <lineage>
        <taxon>Eukaryota</taxon>
        <taxon>Metazoa</taxon>
        <taxon>Chordata</taxon>
        <taxon>Craniata</taxon>
        <taxon>Vertebrata</taxon>
        <taxon>Euteleostomi</taxon>
        <taxon>Actinopterygii</taxon>
        <taxon>Neopterygii</taxon>
        <taxon>Teleostei</taxon>
        <taxon>Neoteleostei</taxon>
        <taxon>Acanthomorphata</taxon>
        <taxon>Ovalentaria</taxon>
        <taxon>Cichlomorphae</taxon>
        <taxon>Cichliformes</taxon>
        <taxon>Cichlidae</taxon>
        <taxon>African cichlids</taxon>
        <taxon>Pseudocrenilabrinae</taxon>
        <taxon>Haplochromini</taxon>
        <taxon>Astatotilapia</taxon>
    </lineage>
</organism>
<reference evidence="7 8" key="1">
    <citation type="submission" date="2018-05" db="EMBL/GenBank/DDBJ databases">
        <authorList>
            <person name="Datahose"/>
        </authorList>
    </citation>
    <scope>NUCLEOTIDE SEQUENCE</scope>
</reference>
<keyword evidence="8" id="KW-1185">Reference proteome</keyword>
<evidence type="ECO:0000313" key="7">
    <source>
        <dbReference type="Ensembl" id="ENSACLP00000050771.1"/>
    </source>
</evidence>
<protein>
    <recommendedName>
        <fullName evidence="9">Troponin T type 2a (cardiac)</fullName>
    </recommendedName>
</protein>
<dbReference type="GO" id="GO:0006937">
    <property type="term" value="P:regulation of muscle contraction"/>
    <property type="evidence" value="ECO:0007669"/>
    <property type="project" value="InterPro"/>
</dbReference>